<dbReference type="RefSeq" id="WP_003331494.1">
    <property type="nucleotide sequence ID" value="NZ_AJLR01000070.1"/>
</dbReference>
<evidence type="ECO:0000256" key="6">
    <source>
        <dbReference type="ARBA" id="ARBA00022777"/>
    </source>
</evidence>
<evidence type="ECO:0000256" key="5">
    <source>
        <dbReference type="ARBA" id="ARBA00022741"/>
    </source>
</evidence>
<feature type="transmembrane region" description="Helical" evidence="10">
    <location>
        <begin position="145"/>
        <end position="162"/>
    </location>
</feature>
<evidence type="ECO:0000256" key="8">
    <source>
        <dbReference type="ARBA" id="ARBA00023012"/>
    </source>
</evidence>
<keyword evidence="13" id="KW-1185">Reference proteome</keyword>
<gene>
    <name evidence="12" type="ORF">BAZO_10872</name>
</gene>
<dbReference type="InterPro" id="IPR033425">
    <property type="entry name" value="MASE3"/>
</dbReference>
<evidence type="ECO:0000256" key="9">
    <source>
        <dbReference type="SAM" id="Coils"/>
    </source>
</evidence>
<name>K6DET4_SCHAZ</name>
<evidence type="ECO:0000256" key="7">
    <source>
        <dbReference type="ARBA" id="ARBA00022840"/>
    </source>
</evidence>
<dbReference type="Pfam" id="PF17159">
    <property type="entry name" value="MASE3"/>
    <property type="match status" value="1"/>
</dbReference>
<feature type="transmembrane region" description="Helical" evidence="10">
    <location>
        <begin position="242"/>
        <end position="265"/>
    </location>
</feature>
<feature type="transmembrane region" description="Helical" evidence="10">
    <location>
        <begin position="182"/>
        <end position="199"/>
    </location>
</feature>
<organism evidence="12 13">
    <name type="scientific">Schinkia azotoformans LMG 9581</name>
    <dbReference type="NCBI Taxonomy" id="1131731"/>
    <lineage>
        <taxon>Bacteria</taxon>
        <taxon>Bacillati</taxon>
        <taxon>Bacillota</taxon>
        <taxon>Bacilli</taxon>
        <taxon>Bacillales</taxon>
        <taxon>Bacillaceae</taxon>
        <taxon>Calidifontibacillus/Schinkia group</taxon>
        <taxon>Schinkia</taxon>
    </lineage>
</organism>
<dbReference type="EC" id="2.7.13.3" evidence="2"/>
<dbReference type="InterPro" id="IPR036890">
    <property type="entry name" value="HATPase_C_sf"/>
</dbReference>
<dbReference type="PANTHER" id="PTHR24421">
    <property type="entry name" value="NITRATE/NITRITE SENSOR PROTEIN NARX-RELATED"/>
    <property type="match status" value="1"/>
</dbReference>
<dbReference type="AlphaFoldDB" id="K6DET4"/>
<accession>K6DET4</accession>
<evidence type="ECO:0000313" key="13">
    <source>
        <dbReference type="Proteomes" id="UP000006315"/>
    </source>
</evidence>
<dbReference type="GO" id="GO:0046983">
    <property type="term" value="F:protein dimerization activity"/>
    <property type="evidence" value="ECO:0007669"/>
    <property type="project" value="InterPro"/>
</dbReference>
<dbReference type="STRING" id="1131731.BAZO_10872"/>
<dbReference type="SUPFAM" id="SSF55874">
    <property type="entry name" value="ATPase domain of HSP90 chaperone/DNA topoisomerase II/histidine kinase"/>
    <property type="match status" value="1"/>
</dbReference>
<keyword evidence="8" id="KW-0902">Two-component regulatory system</keyword>
<dbReference type="SMART" id="SM00387">
    <property type="entry name" value="HATPase_c"/>
    <property type="match status" value="1"/>
</dbReference>
<feature type="domain" description="Histidine kinase" evidence="11">
    <location>
        <begin position="311"/>
        <end position="498"/>
    </location>
</feature>
<dbReference type="Pfam" id="PF02518">
    <property type="entry name" value="HATPase_c"/>
    <property type="match status" value="1"/>
</dbReference>
<keyword evidence="6" id="KW-0418">Kinase</keyword>
<dbReference type="PATRIC" id="fig|1131731.3.peg.2257"/>
<sequence length="498" mass="57930">MLNKFEIRTCIIVIVALFAFVLTRVLHITISSIYDPSYYLISHTMFELFSIFVSYSIFFHGWLTFQHTHSSQKLNLSLIFFAVGSIDLLHTLSYKGMPFFQFDNTLQAATWFWITGRLIESIGMGYYIVKQKDEEITEKWKNTKIGITILLVLLLIFSILKYEGHFPVLVKEGAGVTNTKIIIEYIISMIHFTTLVIIFRQYLLNRNRNDLTTFTGIIFILIAELVFTLYRNVYDIDNLLGHIFKVLGYFYLFRGIFFPQFRAIFEDKEKAELERQFAEEKLKEQESKVTSSILLAQEEERMRVSQHLHDGVGQSLYNILASLKVLKQLGVDDRIVHQLKHLEELTSQSMDEVKSIAFQLRPNSLDNLGLFSAIRIHIQRYESKFGIRVELEFSGKKQRYSPEIETELYRIFQEALNNAAKYAETEKIIVRIINNINSVELQIIDEGKGFNIHEYNDSKWQKGIGLYSMKERASLLKGTLEIESIENVGTKIKVVIPI</sequence>
<dbReference type="Pfam" id="PF07730">
    <property type="entry name" value="HisKA_3"/>
    <property type="match status" value="1"/>
</dbReference>
<dbReference type="GO" id="GO:0000155">
    <property type="term" value="F:phosphorelay sensor kinase activity"/>
    <property type="evidence" value="ECO:0007669"/>
    <property type="project" value="InterPro"/>
</dbReference>
<feature type="coiled-coil region" evidence="9">
    <location>
        <begin position="261"/>
        <end position="288"/>
    </location>
</feature>
<protein>
    <recommendedName>
        <fullName evidence="2">histidine kinase</fullName>
        <ecNumber evidence="2">2.7.13.3</ecNumber>
    </recommendedName>
</protein>
<dbReference type="PANTHER" id="PTHR24421:SF10">
    <property type="entry name" value="NITRATE_NITRITE SENSOR PROTEIN NARQ"/>
    <property type="match status" value="1"/>
</dbReference>
<dbReference type="CDD" id="cd16917">
    <property type="entry name" value="HATPase_UhpB-NarQ-NarX-like"/>
    <property type="match status" value="1"/>
</dbReference>
<evidence type="ECO:0000313" key="12">
    <source>
        <dbReference type="EMBL" id="EKN66834.1"/>
    </source>
</evidence>
<feature type="transmembrane region" description="Helical" evidence="10">
    <location>
        <begin position="111"/>
        <end position="129"/>
    </location>
</feature>
<keyword evidence="10" id="KW-0472">Membrane</keyword>
<dbReference type="GO" id="GO:0005524">
    <property type="term" value="F:ATP binding"/>
    <property type="evidence" value="ECO:0007669"/>
    <property type="project" value="UniProtKB-KW"/>
</dbReference>
<evidence type="ECO:0000256" key="10">
    <source>
        <dbReference type="SAM" id="Phobius"/>
    </source>
</evidence>
<comment type="catalytic activity">
    <reaction evidence="1">
        <text>ATP + protein L-histidine = ADP + protein N-phospho-L-histidine.</text>
        <dbReference type="EC" id="2.7.13.3"/>
    </reaction>
</comment>
<evidence type="ECO:0000256" key="4">
    <source>
        <dbReference type="ARBA" id="ARBA00022679"/>
    </source>
</evidence>
<feature type="transmembrane region" description="Helical" evidence="10">
    <location>
        <begin position="12"/>
        <end position="34"/>
    </location>
</feature>
<dbReference type="Proteomes" id="UP000006315">
    <property type="component" value="Unassembled WGS sequence"/>
</dbReference>
<keyword evidence="10" id="KW-0812">Transmembrane</keyword>
<dbReference type="GO" id="GO:0016020">
    <property type="term" value="C:membrane"/>
    <property type="evidence" value="ECO:0007669"/>
    <property type="project" value="InterPro"/>
</dbReference>
<evidence type="ECO:0000256" key="3">
    <source>
        <dbReference type="ARBA" id="ARBA00022553"/>
    </source>
</evidence>
<feature type="transmembrane region" description="Helical" evidence="10">
    <location>
        <begin position="74"/>
        <end position="91"/>
    </location>
</feature>
<dbReference type="InterPro" id="IPR003594">
    <property type="entry name" value="HATPase_dom"/>
</dbReference>
<dbReference type="Gene3D" id="1.20.5.1930">
    <property type="match status" value="1"/>
</dbReference>
<dbReference type="InterPro" id="IPR050482">
    <property type="entry name" value="Sensor_HK_TwoCompSys"/>
</dbReference>
<keyword evidence="9" id="KW-0175">Coiled coil</keyword>
<comment type="caution">
    <text evidence="12">The sequence shown here is derived from an EMBL/GenBank/DDBJ whole genome shotgun (WGS) entry which is preliminary data.</text>
</comment>
<keyword evidence="3" id="KW-0597">Phosphoprotein</keyword>
<dbReference type="PROSITE" id="PS50109">
    <property type="entry name" value="HIS_KIN"/>
    <property type="match status" value="1"/>
</dbReference>
<keyword evidence="4" id="KW-0808">Transferase</keyword>
<dbReference type="InterPro" id="IPR011712">
    <property type="entry name" value="Sig_transdc_His_kin_sub3_dim/P"/>
</dbReference>
<feature type="transmembrane region" description="Helical" evidence="10">
    <location>
        <begin position="211"/>
        <end position="230"/>
    </location>
</feature>
<dbReference type="Gene3D" id="3.30.565.10">
    <property type="entry name" value="Histidine kinase-like ATPase, C-terminal domain"/>
    <property type="match status" value="1"/>
</dbReference>
<evidence type="ECO:0000256" key="1">
    <source>
        <dbReference type="ARBA" id="ARBA00000085"/>
    </source>
</evidence>
<evidence type="ECO:0000259" key="11">
    <source>
        <dbReference type="PROSITE" id="PS50109"/>
    </source>
</evidence>
<reference evidence="12 13" key="1">
    <citation type="journal article" date="2012" name="Front. Microbiol.">
        <title>Redundancy and modularity in membrane-associated dissimilatory nitrate reduction in Bacillus.</title>
        <authorList>
            <person name="Heylen K."/>
            <person name="Keltjens J."/>
        </authorList>
    </citation>
    <scope>NUCLEOTIDE SEQUENCE [LARGE SCALE GENOMIC DNA]</scope>
    <source>
        <strain evidence="12 13">LMG 9581</strain>
    </source>
</reference>
<keyword evidence="10" id="KW-1133">Transmembrane helix</keyword>
<dbReference type="EMBL" id="AJLR01000070">
    <property type="protein sequence ID" value="EKN66834.1"/>
    <property type="molecule type" value="Genomic_DNA"/>
</dbReference>
<keyword evidence="7" id="KW-0067">ATP-binding</keyword>
<keyword evidence="5" id="KW-0547">Nucleotide-binding</keyword>
<evidence type="ECO:0000256" key="2">
    <source>
        <dbReference type="ARBA" id="ARBA00012438"/>
    </source>
</evidence>
<proteinExistence type="predicted"/>
<dbReference type="InterPro" id="IPR005467">
    <property type="entry name" value="His_kinase_dom"/>
</dbReference>
<feature type="transmembrane region" description="Helical" evidence="10">
    <location>
        <begin position="40"/>
        <end position="62"/>
    </location>
</feature>